<dbReference type="Proteomes" id="UP000244180">
    <property type="component" value="Unassembled WGS sequence"/>
</dbReference>
<accession>A0A179ILP2</accession>
<dbReference type="OrthoDB" id="9800186at2"/>
<dbReference type="Proteomes" id="UP000748108">
    <property type="component" value="Unassembled WGS sequence"/>
</dbReference>
<organism evidence="9 11">
    <name type="scientific">Hydrogenibacillus schlegelii</name>
    <name type="common">Bacillus schlegelii</name>
    <dbReference type="NCBI Taxonomy" id="1484"/>
    <lineage>
        <taxon>Bacteria</taxon>
        <taxon>Bacillati</taxon>
        <taxon>Bacillota</taxon>
        <taxon>Bacilli</taxon>
        <taxon>Bacillales</taxon>
        <taxon>Bacillales Family X. Incertae Sedis</taxon>
        <taxon>Hydrogenibacillus</taxon>
    </lineage>
</organism>
<keyword evidence="5" id="KW-0460">Magnesium</keyword>
<evidence type="ECO:0000313" key="12">
    <source>
        <dbReference type="Proteomes" id="UP000244180"/>
    </source>
</evidence>
<keyword evidence="4 6" id="KW-0378">Hydrolase</keyword>
<dbReference type="AlphaFoldDB" id="A0A179ILP2"/>
<proteinExistence type="inferred from homology"/>
<evidence type="ECO:0000313" key="8">
    <source>
        <dbReference type="EMBL" id="MBT9281230.1"/>
    </source>
</evidence>
<evidence type="ECO:0000313" key="9">
    <source>
        <dbReference type="EMBL" id="OAR03558.1"/>
    </source>
</evidence>
<dbReference type="PRINTS" id="PR00502">
    <property type="entry name" value="NUDIXFAMILY"/>
</dbReference>
<dbReference type="GO" id="GO:0005737">
    <property type="term" value="C:cytoplasm"/>
    <property type="evidence" value="ECO:0007669"/>
    <property type="project" value="TreeGrafter"/>
</dbReference>
<dbReference type="GO" id="GO:0016818">
    <property type="term" value="F:hydrolase activity, acting on acid anhydrides, in phosphorus-containing anhydrides"/>
    <property type="evidence" value="ECO:0007669"/>
    <property type="project" value="TreeGrafter"/>
</dbReference>
<evidence type="ECO:0000313" key="10">
    <source>
        <dbReference type="EMBL" id="PTQ54248.1"/>
    </source>
</evidence>
<dbReference type="STRING" id="1484.SA87_02680"/>
<dbReference type="SUPFAM" id="SSF55811">
    <property type="entry name" value="Nudix"/>
    <property type="match status" value="1"/>
</dbReference>
<dbReference type="Pfam" id="PF00293">
    <property type="entry name" value="NUDIX"/>
    <property type="match status" value="1"/>
</dbReference>
<comment type="similarity">
    <text evidence="2 6">Belongs to the Nudix hydrolase family.</text>
</comment>
<dbReference type="InterPro" id="IPR015797">
    <property type="entry name" value="NUDIX_hydrolase-like_dom_sf"/>
</dbReference>
<feature type="domain" description="Nudix hydrolase" evidence="7">
    <location>
        <begin position="1"/>
        <end position="127"/>
    </location>
</feature>
<dbReference type="PROSITE" id="PS00893">
    <property type="entry name" value="NUDIX_BOX"/>
    <property type="match status" value="1"/>
</dbReference>
<dbReference type="InterPro" id="IPR020476">
    <property type="entry name" value="Nudix_hydrolase"/>
</dbReference>
<gene>
    <name evidence="10" type="ORF">HSCHL_0527</name>
    <name evidence="8" type="ORF">KM312_00945</name>
    <name evidence="9" type="ORF">SA87_02680</name>
</gene>
<dbReference type="RefSeq" id="WP_066202860.1">
    <property type="nucleotide sequence ID" value="NZ_CBCSAS010000002.1"/>
</dbReference>
<keyword evidence="3" id="KW-0479">Metal-binding</keyword>
<name>A0A179ILP2_HYDSH</name>
<evidence type="ECO:0000256" key="5">
    <source>
        <dbReference type="ARBA" id="ARBA00022842"/>
    </source>
</evidence>
<reference evidence="9 11" key="1">
    <citation type="submission" date="2015-09" db="EMBL/GenBank/DDBJ databases">
        <title>Draft genome sequence of Hydrogenibacillus schlegelii DSM 2000.</title>
        <authorList>
            <person name="Hemp J."/>
        </authorList>
    </citation>
    <scope>NUCLEOTIDE SEQUENCE [LARGE SCALE GENOMIC DNA]</scope>
    <source>
        <strain evidence="9 11">MA 48</strain>
    </source>
</reference>
<dbReference type="PANTHER" id="PTHR43758">
    <property type="entry name" value="7,8-DIHYDRO-8-OXOGUANINE TRIPHOSPHATASE"/>
    <property type="match status" value="1"/>
</dbReference>
<sequence>MRRVVNCLITDGKRLLMLQKPRRGYWYIPGGKVEPAESLGEAVRREVEEETGLVLTSAHLRGAFVIDVQADGELQDEWMLFTFVADGWSGTLKDEAAEGVLAWQPITALDRLPMPAGDRIVLSRLVFAPAGRLPLTGRFVYTPDEALLAYAFDPTEAHAADADGVRPR</sequence>
<evidence type="ECO:0000256" key="3">
    <source>
        <dbReference type="ARBA" id="ARBA00022723"/>
    </source>
</evidence>
<reference evidence="10 12" key="2">
    <citation type="submission" date="2017-08" db="EMBL/GenBank/DDBJ databases">
        <title>Burning lignite coal seam in the remote Altai Mountains harbors a hydrogen-driven thermophilic microbial community.</title>
        <authorList>
            <person name="Kadnikov V.V."/>
            <person name="Mardanov A.V."/>
            <person name="Ivasenko D."/>
            <person name="Beletsky A.V."/>
            <person name="Karnachuk O.V."/>
            <person name="Ravin N.V."/>
        </authorList>
    </citation>
    <scope>NUCLEOTIDE SEQUENCE [LARGE SCALE GENOMIC DNA]</scope>
    <source>
        <strain evidence="10">AL33</strain>
    </source>
</reference>
<evidence type="ECO:0000313" key="11">
    <source>
        <dbReference type="Proteomes" id="UP000243024"/>
    </source>
</evidence>
<dbReference type="Gene3D" id="3.90.79.10">
    <property type="entry name" value="Nucleoside Triphosphate Pyrophosphohydrolase"/>
    <property type="match status" value="1"/>
</dbReference>
<evidence type="ECO:0000259" key="7">
    <source>
        <dbReference type="PROSITE" id="PS51462"/>
    </source>
</evidence>
<evidence type="ECO:0000256" key="1">
    <source>
        <dbReference type="ARBA" id="ARBA00001946"/>
    </source>
</evidence>
<evidence type="ECO:0000256" key="4">
    <source>
        <dbReference type="ARBA" id="ARBA00022801"/>
    </source>
</evidence>
<comment type="caution">
    <text evidence="9">The sequence shown here is derived from an EMBL/GenBank/DDBJ whole genome shotgun (WGS) entry which is preliminary data.</text>
</comment>
<dbReference type="GO" id="GO:0046872">
    <property type="term" value="F:metal ion binding"/>
    <property type="evidence" value="ECO:0007669"/>
    <property type="project" value="UniProtKB-KW"/>
</dbReference>
<evidence type="ECO:0000256" key="2">
    <source>
        <dbReference type="ARBA" id="ARBA00005582"/>
    </source>
</evidence>
<dbReference type="EMBL" id="JXBB01000055">
    <property type="protein sequence ID" value="OAR03558.1"/>
    <property type="molecule type" value="Genomic_DNA"/>
</dbReference>
<comment type="cofactor">
    <cofactor evidence="1">
        <name>Mg(2+)</name>
        <dbReference type="ChEBI" id="CHEBI:18420"/>
    </cofactor>
</comment>
<dbReference type="InterPro" id="IPR000086">
    <property type="entry name" value="NUDIX_hydrolase_dom"/>
</dbReference>
<dbReference type="PROSITE" id="PS51462">
    <property type="entry name" value="NUDIX"/>
    <property type="match status" value="1"/>
</dbReference>
<dbReference type="InterPro" id="IPR020084">
    <property type="entry name" value="NUDIX_hydrolase_CS"/>
</dbReference>
<reference evidence="8" key="3">
    <citation type="journal article" date="2021" name="Microbiology">
        <title>Metagenomic Analysis of the Microbial Community in the Underground Coal Fire Area (Kemerovo Region, Russia) Revealed Predominance of Thermophilic Members of the Phyla Deinococcus-thermus, Aquificae, and Firmicutes.</title>
        <authorList>
            <person name="Kadnikov V."/>
            <person name="Mardanov A.V."/>
            <person name="Beletsky A.V."/>
            <person name="Karnachuk O.V."/>
            <person name="Ravin N.V."/>
        </authorList>
    </citation>
    <scope>NUCLEOTIDE SEQUENCE</scope>
    <source>
        <strain evidence="8">RBS10-49</strain>
    </source>
</reference>
<dbReference type="EMBL" id="PEBV01000005">
    <property type="protein sequence ID" value="PTQ54248.1"/>
    <property type="molecule type" value="Genomic_DNA"/>
</dbReference>
<dbReference type="Proteomes" id="UP000243024">
    <property type="component" value="Unassembled WGS sequence"/>
</dbReference>
<keyword evidence="11" id="KW-1185">Reference proteome</keyword>
<dbReference type="EMBL" id="JAHHQF010000037">
    <property type="protein sequence ID" value="MBT9281230.1"/>
    <property type="molecule type" value="Genomic_DNA"/>
</dbReference>
<dbReference type="PANTHER" id="PTHR43758:SF2">
    <property type="entry name" value="OXIDIZED PURINE NUCLEOSIDE TRIPHOSPHATE HYDROLASE"/>
    <property type="match status" value="1"/>
</dbReference>
<protein>
    <submittedName>
        <fullName evidence="10">Mutator mutT protein (7,8-dihydro-8-oxoguanine-triphosphatase)</fullName>
    </submittedName>
    <submittedName>
        <fullName evidence="8">NUDIX domain-containing protein</fullName>
    </submittedName>
</protein>
<evidence type="ECO:0000256" key="6">
    <source>
        <dbReference type="RuleBase" id="RU003476"/>
    </source>
</evidence>